<dbReference type="AlphaFoldDB" id="A0A1F7G9F6"/>
<evidence type="ECO:0000313" key="2">
    <source>
        <dbReference type="Proteomes" id="UP000177208"/>
    </source>
</evidence>
<evidence type="ECO:0000313" key="1">
    <source>
        <dbReference type="EMBL" id="OGK15557.1"/>
    </source>
</evidence>
<dbReference type="Proteomes" id="UP000177208">
    <property type="component" value="Unassembled WGS sequence"/>
</dbReference>
<sequence length="547" mass="63541">MSYERIPFFEKPPDYFFPRYQYTEHDIDLQDPTFIYRHGFNTWWRETVLRKRSRLEVIKASRGENKFDHIMEGVDFAHRLDIADRAANGLRLALAYDSRPEKYDEFSRFGITFTVGYNNPELADHNHSHYRRVERLIEALLFNIGELRHSQSLKQYIDALYLFANFHDTAQVYNLQFNLMSPEDEQIKDVKKAHGLEAAVMLLLFHRRYAIERKVDIHTAWNICAQAAAMTMLHDHPKKFMNLLSSRLKADDLVKNLENEDGQITKLAEVFDGDSDTVVDVFSLTPRQLLLILGKIKGGKGYGLPVSLVDEYSAEIDEVLNNKLPLIYYTDEKEGKIKMEIGMPEKERQIFNLAAQVGLMADLLDMRIPGEESIFRSLRAKKSKERPFIPENFNQREVLNQIFESSGDFPHDSPFNFDVLRILWEAVNIEKIISNLPADNPLLKSSYLKRLIREAGIYSVLSLQEIGNRLTRRDSTIVDEVFARRRLELLEKAETKFGKDLKLKGLTDNQIANLIIQKDDRGLLERVIEILKNLEIEKQAITDNLSI</sequence>
<accession>A0A1F7G9F6</accession>
<name>A0A1F7G9F6_9BACT</name>
<reference evidence="1 2" key="1">
    <citation type="journal article" date="2016" name="Nat. Commun.">
        <title>Thousands of microbial genomes shed light on interconnected biogeochemical processes in an aquifer system.</title>
        <authorList>
            <person name="Anantharaman K."/>
            <person name="Brown C.T."/>
            <person name="Hug L.A."/>
            <person name="Sharon I."/>
            <person name="Castelle C.J."/>
            <person name="Probst A.J."/>
            <person name="Thomas B.C."/>
            <person name="Singh A."/>
            <person name="Wilkins M.J."/>
            <person name="Karaoz U."/>
            <person name="Brodie E.L."/>
            <person name="Williams K.H."/>
            <person name="Hubbard S.S."/>
            <person name="Banfield J.F."/>
        </authorList>
    </citation>
    <scope>NUCLEOTIDE SEQUENCE [LARGE SCALE GENOMIC DNA]</scope>
</reference>
<gene>
    <name evidence="1" type="ORF">A2774_06060</name>
</gene>
<proteinExistence type="predicted"/>
<organism evidence="1 2">
    <name type="scientific">Candidatus Roizmanbacteria bacterium RIFCSPHIGHO2_01_FULL_39_12c</name>
    <dbReference type="NCBI Taxonomy" id="1802031"/>
    <lineage>
        <taxon>Bacteria</taxon>
        <taxon>Candidatus Roizmaniibacteriota</taxon>
    </lineage>
</organism>
<dbReference type="EMBL" id="MFZG01000035">
    <property type="protein sequence ID" value="OGK15557.1"/>
    <property type="molecule type" value="Genomic_DNA"/>
</dbReference>
<protein>
    <submittedName>
        <fullName evidence="1">Uncharacterized protein</fullName>
    </submittedName>
</protein>
<comment type="caution">
    <text evidence="1">The sequence shown here is derived from an EMBL/GenBank/DDBJ whole genome shotgun (WGS) entry which is preliminary data.</text>
</comment>